<evidence type="ECO:0008006" key="4">
    <source>
        <dbReference type="Google" id="ProtNLM"/>
    </source>
</evidence>
<reference evidence="2 3" key="1">
    <citation type="submission" date="2016-11" db="EMBL/GenBank/DDBJ databases">
        <title>The macronuclear genome of Stentor coeruleus: a giant cell with tiny introns.</title>
        <authorList>
            <person name="Slabodnick M."/>
            <person name="Ruby J.G."/>
            <person name="Reiff S.B."/>
            <person name="Swart E.C."/>
            <person name="Gosai S."/>
            <person name="Prabakaran S."/>
            <person name="Witkowska E."/>
            <person name="Larue G.E."/>
            <person name="Fisher S."/>
            <person name="Freeman R.M."/>
            <person name="Gunawardena J."/>
            <person name="Chu W."/>
            <person name="Stover N.A."/>
            <person name="Gregory B.D."/>
            <person name="Nowacki M."/>
            <person name="Derisi J."/>
            <person name="Roy S.W."/>
            <person name="Marshall W.F."/>
            <person name="Sood P."/>
        </authorList>
    </citation>
    <scope>NUCLEOTIDE SEQUENCE [LARGE SCALE GENOMIC DNA]</scope>
    <source>
        <strain evidence="2">WM001</strain>
    </source>
</reference>
<dbReference type="AlphaFoldDB" id="A0A1R2CHD4"/>
<protein>
    <recommendedName>
        <fullName evidence="4">EF-hand domain-containing protein</fullName>
    </recommendedName>
</protein>
<accession>A0A1R2CHD4</accession>
<sequence length="891" mass="103796">MLDESTSPYKTLEMQAGVQKASNEVITSEKDSPMIPYIKSDSQDDLADNYGQNEEEQKDNPGGEQGEEESEKPNDLSSSNVEDLDMRLLIRRDIRDETTEAIGQGSMIRRKTNLYQKTLGLSQGASNITYGEMKEQVKQFRDLIARVLHRYREIDMKEYSRFTNLQLKSKKVERVFHEYYLLSNDFAECALTFIMNSYDENGISRLFQAFYLEFDSNGDFKMQIDELEQCIEFLGRENFIGKVKMVETLKELGVNCENKFSFFQEGAAAKKVLNEETRNKLFQRLKAPDAEKKKDASEEYVDFVAFAPYVIIFFFEYVVKLFLNKRAIYQSHLGFPYRFDEKNGEMHIIHDGEPGGLYRIFIAQLKGENDTKKPLLTYRIVSKALIAYRSSGFSDSFTMDAVERILKRVKEMMGVDPVSGLEKRKFTMEELLPFLAARISTETTWVTGKFRKSIEKYDHMVNWMGGALCSELRKEKLDVMIKDAFLYLRDPTFEQFVKGFDFVLKRLIPTLDSPAAIFITKKILKTPDAIIHESGLNDSFSSKIRIDVNYLINHDNLFIRLYYFSMNFKIKLMLVRLLHKNHYSYYKKINKINRGIHEYNEIIQKDLFEEPPGKLGMFEDPSSKMLKNDDAEEVKREEEMRNEMKKKKFLESLMDRDIAHSRKKSVRKTTNFSRVSMKNLEKSEFLKNKRLEKEHQMKLKATANKIDTEIYELNLEREKILKATHESNAFPNNSDVSPEALLTLVQSSDNKTDLMKNLATFIYTEKERLTYQDIFKFLTTEELKSQLKGEDEMIVTKAKTTYVVKDKPDEEYENEEGDIEAFSDYMIKSSILGDTQDAGTDDINMKKLLSEMRIKPHVTEKKLKFQKPKGLKPVLKSRDGDKNRGCECVIN</sequence>
<evidence type="ECO:0000256" key="1">
    <source>
        <dbReference type="SAM" id="MobiDB-lite"/>
    </source>
</evidence>
<feature type="compositionally biased region" description="Acidic residues" evidence="1">
    <location>
        <begin position="43"/>
        <end position="57"/>
    </location>
</feature>
<comment type="caution">
    <text evidence="2">The sequence shown here is derived from an EMBL/GenBank/DDBJ whole genome shotgun (WGS) entry which is preliminary data.</text>
</comment>
<dbReference type="EMBL" id="MPUH01000151">
    <property type="protein sequence ID" value="OMJ88403.1"/>
    <property type="molecule type" value="Genomic_DNA"/>
</dbReference>
<keyword evidence="3" id="KW-1185">Reference proteome</keyword>
<name>A0A1R2CHD4_9CILI</name>
<proteinExistence type="predicted"/>
<feature type="region of interest" description="Disordered" evidence="1">
    <location>
        <begin position="1"/>
        <end position="82"/>
    </location>
</feature>
<evidence type="ECO:0000313" key="3">
    <source>
        <dbReference type="Proteomes" id="UP000187209"/>
    </source>
</evidence>
<organism evidence="2 3">
    <name type="scientific">Stentor coeruleus</name>
    <dbReference type="NCBI Taxonomy" id="5963"/>
    <lineage>
        <taxon>Eukaryota</taxon>
        <taxon>Sar</taxon>
        <taxon>Alveolata</taxon>
        <taxon>Ciliophora</taxon>
        <taxon>Postciliodesmatophora</taxon>
        <taxon>Heterotrichea</taxon>
        <taxon>Heterotrichida</taxon>
        <taxon>Stentoridae</taxon>
        <taxon>Stentor</taxon>
    </lineage>
</organism>
<evidence type="ECO:0000313" key="2">
    <source>
        <dbReference type="EMBL" id="OMJ88403.1"/>
    </source>
</evidence>
<dbReference type="Proteomes" id="UP000187209">
    <property type="component" value="Unassembled WGS sequence"/>
</dbReference>
<dbReference type="OrthoDB" id="323219at2759"/>
<gene>
    <name evidence="2" type="ORF">SteCoe_9622</name>
</gene>